<dbReference type="InterPro" id="IPR013783">
    <property type="entry name" value="Ig-like_fold"/>
</dbReference>
<evidence type="ECO:0000256" key="2">
    <source>
        <dbReference type="ARBA" id="ARBA00022525"/>
    </source>
</evidence>
<dbReference type="InterPro" id="IPR018247">
    <property type="entry name" value="EF_Hand_1_Ca_BS"/>
</dbReference>
<accession>A0A923PI80</accession>
<dbReference type="Pfam" id="PF17210">
    <property type="entry name" value="SdrD_B"/>
    <property type="match status" value="2"/>
</dbReference>
<evidence type="ECO:0000313" key="7">
    <source>
        <dbReference type="Proteomes" id="UP000650081"/>
    </source>
</evidence>
<dbReference type="AlphaFoldDB" id="A0A923PI80"/>
<feature type="domain" description="SD-repeat containing protein B" evidence="5">
    <location>
        <begin position="223"/>
        <end position="325"/>
    </location>
</feature>
<keyword evidence="2" id="KW-0964">Secreted</keyword>
<feature type="domain" description="SD-repeat containing protein B" evidence="5">
    <location>
        <begin position="75"/>
        <end position="175"/>
    </location>
</feature>
<keyword evidence="3" id="KW-0732">Signal</keyword>
<evidence type="ECO:0000256" key="3">
    <source>
        <dbReference type="ARBA" id="ARBA00022729"/>
    </source>
</evidence>
<comment type="subcellular location">
    <subcellularLocation>
        <location evidence="1">Secreted</location>
    </subcellularLocation>
</comment>
<feature type="compositionally biased region" description="Acidic residues" evidence="4">
    <location>
        <begin position="1"/>
        <end position="12"/>
    </location>
</feature>
<dbReference type="InterPro" id="IPR033764">
    <property type="entry name" value="Sdr_B"/>
</dbReference>
<feature type="region of interest" description="Disordered" evidence="4">
    <location>
        <begin position="1"/>
        <end position="64"/>
    </location>
</feature>
<keyword evidence="7" id="KW-1185">Reference proteome</keyword>
<name>A0A923PI80_9BACT</name>
<dbReference type="GO" id="GO:0005576">
    <property type="term" value="C:extracellular region"/>
    <property type="evidence" value="ECO:0007669"/>
    <property type="project" value="UniProtKB-SubCell"/>
</dbReference>
<dbReference type="Proteomes" id="UP000650081">
    <property type="component" value="Unassembled WGS sequence"/>
</dbReference>
<proteinExistence type="predicted"/>
<organism evidence="6 7">
    <name type="scientific">Neolewinella lacunae</name>
    <dbReference type="NCBI Taxonomy" id="1517758"/>
    <lineage>
        <taxon>Bacteria</taxon>
        <taxon>Pseudomonadati</taxon>
        <taxon>Bacteroidota</taxon>
        <taxon>Saprospiria</taxon>
        <taxon>Saprospirales</taxon>
        <taxon>Lewinellaceae</taxon>
        <taxon>Neolewinella</taxon>
    </lineage>
</organism>
<feature type="region of interest" description="Disordered" evidence="4">
    <location>
        <begin position="305"/>
        <end position="371"/>
    </location>
</feature>
<evidence type="ECO:0000313" key="6">
    <source>
        <dbReference type="EMBL" id="MBC6993171.1"/>
    </source>
</evidence>
<feature type="compositionally biased region" description="Polar residues" evidence="4">
    <location>
        <begin position="25"/>
        <end position="37"/>
    </location>
</feature>
<dbReference type="SUPFAM" id="SSF117074">
    <property type="entry name" value="Hypothetical protein PA1324"/>
    <property type="match status" value="2"/>
</dbReference>
<dbReference type="EMBL" id="JACSIT010000054">
    <property type="protein sequence ID" value="MBC6993171.1"/>
    <property type="molecule type" value="Genomic_DNA"/>
</dbReference>
<reference evidence="6" key="1">
    <citation type="submission" date="2020-08" db="EMBL/GenBank/DDBJ databases">
        <title>Lewinella bacteria from marine environments.</title>
        <authorList>
            <person name="Zhong Y."/>
        </authorList>
    </citation>
    <scope>NUCLEOTIDE SEQUENCE</scope>
    <source>
        <strain evidence="6">KCTC 42187</strain>
    </source>
</reference>
<feature type="non-terminal residue" evidence="6">
    <location>
        <position position="371"/>
    </location>
</feature>
<sequence>GTQSDADDDLDGTNDGAQAGGEGTESLSGLFTLTPGQEPQIGDESFPGGAQDDTDPQDDANGNMTIDFGFVPVNSVGSSVFFDMNDDGIQMGANEVGIPNVPVQLFADLDGDGTPETLVGETTTNDDGIYFFDNLPNGTYNVVIPSLPDGTGATSGTSSDDPTDAAVQNGEEQLDGTVASAPFDLTAGSNPTEAGGFPGDDQDDAEETNGNMTIDFGFLPNMSVGSTVFYDVDDNGVQDLTNPLEYGIAGVTVNLYFDANGDGMIDGLELTAIETTTTDADGNYFFDNLAPGDYQVGVLPATDAPVASSTQSDADDDLDGTNDGAQAGGEGTESLSGLFTLTPGQEPQIGDESFPGGAQDDTDPQSDENGN</sequence>
<dbReference type="PROSITE" id="PS00018">
    <property type="entry name" value="EF_HAND_1"/>
    <property type="match status" value="1"/>
</dbReference>
<evidence type="ECO:0000256" key="4">
    <source>
        <dbReference type="SAM" id="MobiDB-lite"/>
    </source>
</evidence>
<evidence type="ECO:0000256" key="1">
    <source>
        <dbReference type="ARBA" id="ARBA00004613"/>
    </source>
</evidence>
<dbReference type="PANTHER" id="PTHR23303">
    <property type="entry name" value="CARBOXYPEPTIDASE REGULATORY REGION-CONTAINING"/>
    <property type="match status" value="1"/>
</dbReference>
<feature type="compositionally biased region" description="Acidic residues" evidence="4">
    <location>
        <begin position="360"/>
        <end position="371"/>
    </location>
</feature>
<comment type="caution">
    <text evidence="6">The sequence shown here is derived from an EMBL/GenBank/DDBJ whole genome shotgun (WGS) entry which is preliminary data.</text>
</comment>
<evidence type="ECO:0000259" key="5">
    <source>
        <dbReference type="Pfam" id="PF17210"/>
    </source>
</evidence>
<feature type="non-terminal residue" evidence="6">
    <location>
        <position position="1"/>
    </location>
</feature>
<dbReference type="Gene3D" id="2.60.40.10">
    <property type="entry name" value="Immunoglobulins"/>
    <property type="match status" value="2"/>
</dbReference>
<gene>
    <name evidence="6" type="ORF">H9S92_03290</name>
</gene>
<feature type="compositionally biased region" description="Polar residues" evidence="4">
    <location>
        <begin position="333"/>
        <end position="345"/>
    </location>
</feature>
<dbReference type="RefSeq" id="WP_320055153.1">
    <property type="nucleotide sequence ID" value="NZ_JACSIT010000054.1"/>
</dbReference>
<feature type="region of interest" description="Disordered" evidence="4">
    <location>
        <begin position="146"/>
        <end position="167"/>
    </location>
</feature>
<dbReference type="InterPro" id="IPR051417">
    <property type="entry name" value="SDr/BOS_complex"/>
</dbReference>
<protein>
    <recommendedName>
        <fullName evidence="5">SD-repeat containing protein B domain-containing protein</fullName>
    </recommendedName>
</protein>
<feature type="region of interest" description="Disordered" evidence="4">
    <location>
        <begin position="181"/>
        <end position="209"/>
    </location>
</feature>
<dbReference type="PANTHER" id="PTHR23303:SF15">
    <property type="entry name" value="COLOSSIN-A"/>
    <property type="match status" value="1"/>
</dbReference>